<accession>A0ABT7JHJ1</accession>
<evidence type="ECO:0000313" key="5">
    <source>
        <dbReference type="Proteomes" id="UP001302059"/>
    </source>
</evidence>
<dbReference type="Gene3D" id="3.40.50.10810">
    <property type="entry name" value="Tandem AAA-ATPase domain"/>
    <property type="match status" value="2"/>
</dbReference>
<evidence type="ECO:0000313" key="4">
    <source>
        <dbReference type="EMBL" id="MDL2343418.1"/>
    </source>
</evidence>
<organism evidence="4 5">
    <name type="scientific">Deinococcus rhizophilus</name>
    <dbReference type="NCBI Taxonomy" id="3049544"/>
    <lineage>
        <taxon>Bacteria</taxon>
        <taxon>Thermotogati</taxon>
        <taxon>Deinococcota</taxon>
        <taxon>Deinococci</taxon>
        <taxon>Deinococcales</taxon>
        <taxon>Deinococcaceae</taxon>
        <taxon>Deinococcus</taxon>
    </lineage>
</organism>
<protein>
    <submittedName>
        <fullName evidence="4">Protein DpdE</fullName>
    </submittedName>
</protein>
<dbReference type="SUPFAM" id="SSF52540">
    <property type="entry name" value="P-loop containing nucleoside triphosphate hydrolases"/>
    <property type="match status" value="2"/>
</dbReference>
<dbReference type="Proteomes" id="UP001302059">
    <property type="component" value="Unassembled WGS sequence"/>
</dbReference>
<dbReference type="InterPro" id="IPR014001">
    <property type="entry name" value="Helicase_ATP-bd"/>
</dbReference>
<proteinExistence type="predicted"/>
<reference evidence="4 5" key="1">
    <citation type="submission" date="2023-05" db="EMBL/GenBank/DDBJ databases">
        <authorList>
            <person name="Gao F."/>
        </authorList>
    </citation>
    <scope>NUCLEOTIDE SEQUENCE [LARGE SCALE GENOMIC DNA]</scope>
    <source>
        <strain evidence="4 5">MIMF12</strain>
    </source>
</reference>
<dbReference type="NCBIfam" id="NF041062">
    <property type="entry name" value="DpdE"/>
    <property type="match status" value="1"/>
</dbReference>
<name>A0ABT7JHJ1_9DEIO</name>
<gene>
    <name evidence="4" type="primary">dpdE</name>
    <name evidence="4" type="ORF">QOL99_04545</name>
</gene>
<feature type="domain" description="Helicase C-terminal" evidence="3">
    <location>
        <begin position="508"/>
        <end position="665"/>
    </location>
</feature>
<keyword evidence="1" id="KW-0378">Hydrolase</keyword>
<dbReference type="EMBL" id="JASNGB010000022">
    <property type="protein sequence ID" value="MDL2343418.1"/>
    <property type="molecule type" value="Genomic_DNA"/>
</dbReference>
<dbReference type="Pfam" id="PF00271">
    <property type="entry name" value="Helicase_C"/>
    <property type="match status" value="1"/>
</dbReference>
<comment type="caution">
    <text evidence="4">The sequence shown here is derived from an EMBL/GenBank/DDBJ whole genome shotgun (WGS) entry which is preliminary data.</text>
</comment>
<dbReference type="InterPro" id="IPR001650">
    <property type="entry name" value="Helicase_C-like"/>
</dbReference>
<dbReference type="PROSITE" id="PS51192">
    <property type="entry name" value="HELICASE_ATP_BIND_1"/>
    <property type="match status" value="1"/>
</dbReference>
<dbReference type="InterPro" id="IPR027417">
    <property type="entry name" value="P-loop_NTPase"/>
</dbReference>
<dbReference type="Gene3D" id="3.40.50.300">
    <property type="entry name" value="P-loop containing nucleotide triphosphate hydrolases"/>
    <property type="match status" value="1"/>
</dbReference>
<dbReference type="RefSeq" id="WP_285521815.1">
    <property type="nucleotide sequence ID" value="NZ_JASNGB010000022.1"/>
</dbReference>
<keyword evidence="5" id="KW-1185">Reference proteome</keyword>
<dbReference type="PANTHER" id="PTHR45766:SF6">
    <property type="entry name" value="SWI_SNF-RELATED MATRIX-ASSOCIATED ACTIN-DEPENDENT REGULATOR OF CHROMATIN SUBFAMILY A-LIKE PROTEIN 1"/>
    <property type="match status" value="1"/>
</dbReference>
<dbReference type="SMART" id="SM00490">
    <property type="entry name" value="HELICc"/>
    <property type="match status" value="1"/>
</dbReference>
<evidence type="ECO:0000259" key="2">
    <source>
        <dbReference type="PROSITE" id="PS51192"/>
    </source>
</evidence>
<dbReference type="SMART" id="SM00487">
    <property type="entry name" value="DEXDc"/>
    <property type="match status" value="1"/>
</dbReference>
<feature type="domain" description="Helicase ATP-binding" evidence="2">
    <location>
        <begin position="167"/>
        <end position="312"/>
    </location>
</feature>
<dbReference type="InterPro" id="IPR038718">
    <property type="entry name" value="SNF2-like_sf"/>
</dbReference>
<evidence type="ECO:0000256" key="1">
    <source>
        <dbReference type="ARBA" id="ARBA00022801"/>
    </source>
</evidence>
<evidence type="ECO:0000259" key="3">
    <source>
        <dbReference type="PROSITE" id="PS51194"/>
    </source>
</evidence>
<dbReference type="PANTHER" id="PTHR45766">
    <property type="entry name" value="DNA ANNEALING HELICASE AND ENDONUCLEASE ZRANB3 FAMILY MEMBER"/>
    <property type="match status" value="1"/>
</dbReference>
<dbReference type="PROSITE" id="PS51194">
    <property type="entry name" value="HELICASE_CTER"/>
    <property type="match status" value="1"/>
</dbReference>
<sequence length="1017" mass="113346">MSIREGQLAVWTTNPDYGLAKVHQVNGPVSRISYFVSMAKQRVFEVPTKELRGQDPWPQNRVYVNQGDTWTMGRLTELRDTIDVYIVQFPNGVEKIIPESDVFVRSSGAVEPMEVLKLHGHETPFFFERRWPLVKHLLAQRAASAGIPALLSSAIDLRDHQVEVVRQVLHDPVPRYLLADEVGLGKTIEAGIIIRQLLIDEPGATVAVLVPPHLVDQWTDELDRRFRLRDFPQATVHVLVHGTPDIPVSNLLVIDEAHHVAGEAFGPPAEQHRYRVLAAAATHTPRVLLLSATPASSNHRAYLGMLHLLDPKVYALKDEAAFHARVQAQEALGNAAFALQPDMPVTMLETVFDDLLRLFPADQRVAEMIQDLRGGCANAPSMVSSLRAYISETYRLHRRMLRHRRETHAEHLVRGRTLGPSLSLPLTATAAAWDAFDAWREVLDLETDLGDRSAAVQALTQVWSAAVIGVPEWIQAVRQRLAVQGLSSGERDALSVMAERLERVDAPAVEQEVARAVAQAARQANGKTVVFLSGPAAAARLLTELERVLGPRRAALAAQGPATVKWFREHQDALVLVVDEAGEEGLNLQCADLVVHVDLPLDARRLEQRLGRLDRYGRGSKIVSRTVLSEAWPDVIRHHADLLGGPLDIHNTSVASVQVLLDSLLDEFGLATLEGAASQRRLMTDLPARLEAELDRVRQTEMLDAMQLDGSQVLEAQMEALHETEAQGFDRSFTRWVKSALQFKTVYDDHSVQFAFDKKRTLVNWERIKVLHPLLQRPSTFSRRDAQRYGLALLRAGEPFVDAMTAYINWDDRGRSYAYWRHEPGWAGDDVITFAMHFTVSGNLQALTRLAPREHLDEASLGRRMDGLLGPTTWTIYLDQDGRPVSPEAKAALDRPYDDGHGDYNLSAERVWVLDQLAPRGVWRAMCDHVFATADAQLRADPVFTKLLQDAHRYAQTMIDERLGILRSRQAAGQLDSDTRDLKVEELVAQALLEGIATPAVTLDAVGTVVLSARNPF</sequence>